<proteinExistence type="predicted"/>
<gene>
    <name evidence="2" type="primary">FAM161A</name>
</gene>
<evidence type="ECO:0000313" key="2">
    <source>
        <dbReference type="Ensembl" id="ENSSPUP00000016957.1"/>
    </source>
</evidence>
<dbReference type="Ensembl" id="ENSSPUT00000018061.1">
    <property type="protein sequence ID" value="ENSSPUP00000016957.1"/>
    <property type="gene ID" value="ENSSPUG00000013112.1"/>
</dbReference>
<dbReference type="GeneTree" id="ENSGT00940000157824"/>
<reference evidence="2" key="1">
    <citation type="submission" date="2025-08" db="UniProtKB">
        <authorList>
            <consortium name="Ensembl"/>
        </authorList>
    </citation>
    <scope>IDENTIFICATION</scope>
</reference>
<dbReference type="InterPro" id="IPR051655">
    <property type="entry name" value="FAM161"/>
</dbReference>
<name>A0A8D0H127_SPHPU</name>
<reference evidence="2" key="2">
    <citation type="submission" date="2025-09" db="UniProtKB">
        <authorList>
            <consortium name="Ensembl"/>
        </authorList>
    </citation>
    <scope>IDENTIFICATION</scope>
</reference>
<sequence length="139" mass="15789">METAHRAALLAASCLSTPLNPRTRAPAARYEREEPPRLVREAASGVCLGAVMRETRGGALNPSVRGLSDPAPLSYWMDFSKMYHSNQEYYLKLEELKNAHLETMTKLEHMYQNKLYLRGVQPLVSKEYPLTSSSRFIMK</sequence>
<dbReference type="PANTHER" id="PTHR21501:SF3">
    <property type="entry name" value="PROTEIN FAM161A"/>
    <property type="match status" value="1"/>
</dbReference>
<keyword evidence="3" id="KW-1185">Reference proteome</keyword>
<keyword evidence="1" id="KW-0175">Coiled coil</keyword>
<dbReference type="AlphaFoldDB" id="A0A8D0H127"/>
<dbReference type="GO" id="GO:0032391">
    <property type="term" value="C:photoreceptor connecting cilium"/>
    <property type="evidence" value="ECO:0007669"/>
    <property type="project" value="TreeGrafter"/>
</dbReference>
<accession>A0A8D0H127</accession>
<protein>
    <submittedName>
        <fullName evidence="2">FAM161 centrosomal protein A</fullName>
    </submittedName>
</protein>
<organism evidence="2 3">
    <name type="scientific">Sphenodon punctatus</name>
    <name type="common">Tuatara</name>
    <name type="synonym">Hatteria punctata</name>
    <dbReference type="NCBI Taxonomy" id="8508"/>
    <lineage>
        <taxon>Eukaryota</taxon>
        <taxon>Metazoa</taxon>
        <taxon>Chordata</taxon>
        <taxon>Craniata</taxon>
        <taxon>Vertebrata</taxon>
        <taxon>Euteleostomi</taxon>
        <taxon>Lepidosauria</taxon>
        <taxon>Sphenodontia</taxon>
        <taxon>Sphenodontidae</taxon>
        <taxon>Sphenodon</taxon>
    </lineage>
</organism>
<dbReference type="PANTHER" id="PTHR21501">
    <property type="entry name" value="PROTEIN FAM-161"/>
    <property type="match status" value="1"/>
</dbReference>
<dbReference type="GO" id="GO:0036064">
    <property type="term" value="C:ciliary basal body"/>
    <property type="evidence" value="ECO:0007669"/>
    <property type="project" value="TreeGrafter"/>
</dbReference>
<dbReference type="Proteomes" id="UP000694392">
    <property type="component" value="Unplaced"/>
</dbReference>
<evidence type="ECO:0000313" key="3">
    <source>
        <dbReference type="Proteomes" id="UP000694392"/>
    </source>
</evidence>
<dbReference type="GO" id="GO:0044782">
    <property type="term" value="P:cilium organization"/>
    <property type="evidence" value="ECO:0007669"/>
    <property type="project" value="TreeGrafter"/>
</dbReference>
<evidence type="ECO:0000256" key="1">
    <source>
        <dbReference type="ARBA" id="ARBA00023054"/>
    </source>
</evidence>